<sequence length="90" mass="10067">MMIGGPLLIALVPGVLVILVTWLFRKMKWNKVVRMAPSILTVITAAVLFYIGYGEVRGFEGAGYLFLSMFLLLFAVVSYIVVKKPVQQFL</sequence>
<dbReference type="InterPro" id="IPR025434">
    <property type="entry name" value="YesK-like"/>
</dbReference>
<dbReference type="HOGENOM" id="CLU_2366868_0_0_9"/>
<evidence type="ECO:0000313" key="2">
    <source>
        <dbReference type="Proteomes" id="UP000031829"/>
    </source>
</evidence>
<dbReference type="AlphaFoldDB" id="A0A0B6ALP7"/>
<protein>
    <submittedName>
        <fullName evidence="1">Putative membrane protein</fullName>
    </submittedName>
</protein>
<accession>A0A0B6ALP7</accession>
<proteinExistence type="predicted"/>
<dbReference type="EMBL" id="CP009920">
    <property type="protein sequence ID" value="AJI21528.1"/>
    <property type="molecule type" value="Genomic_DNA"/>
</dbReference>
<dbReference type="Proteomes" id="UP000031829">
    <property type="component" value="Chromosome"/>
</dbReference>
<evidence type="ECO:0000313" key="1">
    <source>
        <dbReference type="EMBL" id="AJI21528.1"/>
    </source>
</evidence>
<dbReference type="Pfam" id="PF14150">
    <property type="entry name" value="YesK"/>
    <property type="match status" value="1"/>
</dbReference>
<dbReference type="GeneID" id="93643858"/>
<dbReference type="RefSeq" id="WP_034650204.1">
    <property type="nucleotide sequence ID" value="NZ_BCVB01000006.1"/>
</dbReference>
<reference evidence="1 2" key="1">
    <citation type="journal article" date="2015" name="Genome Announc.">
        <title>Complete genome sequences for 35 biothreat assay-relevant bacillus species.</title>
        <authorList>
            <person name="Johnson S.L."/>
            <person name="Daligault H.E."/>
            <person name="Davenport K.W."/>
            <person name="Jaissle J."/>
            <person name="Frey K.G."/>
            <person name="Ladner J.T."/>
            <person name="Broomall S.M."/>
            <person name="Bishop-Lilly K.A."/>
            <person name="Bruce D.C."/>
            <person name="Gibbons H.S."/>
            <person name="Coyne S.R."/>
            <person name="Lo C.C."/>
            <person name="Meincke L."/>
            <person name="Munk A.C."/>
            <person name="Koroleva G.I."/>
            <person name="Rosenzweig C.N."/>
            <person name="Palacios G.F."/>
            <person name="Redden C.L."/>
            <person name="Minogue T.D."/>
            <person name="Chain P.S."/>
        </authorList>
    </citation>
    <scope>NUCLEOTIDE SEQUENCE [LARGE SCALE GENOMIC DNA]</scope>
    <source>
        <strain evidence="2">ATCC 14581 / DSM 32 / JCM 2506 / NBRC 15308 / NCIMB 9376 / NCTC 10342 / NRRL B-14308 / VKM B-512</strain>
    </source>
</reference>
<organism evidence="1 2">
    <name type="scientific">Priestia megaterium (strain ATCC 14581 / DSM 32 / CCUG 1817 / JCM 2506 / NBRC 15308 / NCIMB 9376 / NCTC 10342 / NRRL B-14308 / VKM B-512 / Ford 19)</name>
    <name type="common">Bacillus megaterium</name>
    <dbReference type="NCBI Taxonomy" id="1348623"/>
    <lineage>
        <taxon>Bacteria</taxon>
        <taxon>Bacillati</taxon>
        <taxon>Bacillota</taxon>
        <taxon>Bacilli</taxon>
        <taxon>Bacillales</taxon>
        <taxon>Bacillaceae</taxon>
        <taxon>Priestia</taxon>
    </lineage>
</organism>
<name>A0A0B6ALP7_PRIM2</name>
<dbReference type="KEGG" id="bmeg:BG04_347"/>
<gene>
    <name evidence="1" type="ORF">BG04_347</name>
</gene>